<name>H2J618_MARPK</name>
<dbReference type="Proteomes" id="UP000007161">
    <property type="component" value="Chromosome"/>
</dbReference>
<evidence type="ECO:0000313" key="2">
    <source>
        <dbReference type="Proteomes" id="UP000007161"/>
    </source>
</evidence>
<dbReference type="HOGENOM" id="CLU_2789027_0_0_0"/>
<organism evidence="1 2">
    <name type="scientific">Marinitoga piezophila (strain DSM 14283 / JCM 11233 / KA3)</name>
    <dbReference type="NCBI Taxonomy" id="443254"/>
    <lineage>
        <taxon>Bacteria</taxon>
        <taxon>Thermotogati</taxon>
        <taxon>Thermotogota</taxon>
        <taxon>Thermotogae</taxon>
        <taxon>Petrotogales</taxon>
        <taxon>Petrotogaceae</taxon>
        <taxon>Marinitoga</taxon>
    </lineage>
</organism>
<accession>H2J618</accession>
<reference evidence="2" key="2">
    <citation type="submission" date="2012-01" db="EMBL/GenBank/DDBJ databases">
        <title>Complete sequence of chromosome of Marinitoga piezophila KA3.</title>
        <authorList>
            <person name="Lucas S."/>
            <person name="Han J."/>
            <person name="Lapidus A."/>
            <person name="Cheng J.-F."/>
            <person name="Goodwin L."/>
            <person name="Pitluck S."/>
            <person name="Peters L."/>
            <person name="Mikhailova N."/>
            <person name="Teshima H."/>
            <person name="Detter J.C."/>
            <person name="Han C."/>
            <person name="Tapia R."/>
            <person name="Land M."/>
            <person name="Hauser L."/>
            <person name="Kyrpides N."/>
            <person name="Ivanova N."/>
            <person name="Pagani I."/>
            <person name="Jebbar M."/>
            <person name="Vannier P."/>
            <person name="Oger P."/>
            <person name="Cario A."/>
            <person name="Bartlett D."/>
            <person name="Noll K.M."/>
            <person name="Woyke T."/>
        </authorList>
    </citation>
    <scope>NUCLEOTIDE SEQUENCE [LARGE SCALE GENOMIC DNA]</scope>
    <source>
        <strain evidence="2">DSM 14283 / JCM 11233 / KA3</strain>
    </source>
</reference>
<keyword evidence="2" id="KW-1185">Reference proteome</keyword>
<dbReference type="RefSeq" id="WP_014296151.1">
    <property type="nucleotide sequence ID" value="NC_016751.1"/>
</dbReference>
<reference evidence="1 2" key="1">
    <citation type="journal article" date="2012" name="J. Bacteriol.">
        <title>Complete Genome Sequence of the Thermophilic, Piezophilic, Heterotrophic Bacterium Marinitoga piezophila KA3.</title>
        <authorList>
            <person name="Lucas S."/>
            <person name="Han J."/>
            <person name="Lapidus A."/>
            <person name="Cheng J.F."/>
            <person name="Goodwin L.A."/>
            <person name="Pitluck S."/>
            <person name="Peters L."/>
            <person name="Mikhailova N."/>
            <person name="Teshima H."/>
            <person name="Detter J.C."/>
            <person name="Han C."/>
            <person name="Tapia R."/>
            <person name="Land M."/>
            <person name="Hauser L."/>
            <person name="Kyrpides N.C."/>
            <person name="Ivanova N."/>
            <person name="Pagani I."/>
            <person name="Vannier P."/>
            <person name="Oger P."/>
            <person name="Bartlett D.H."/>
            <person name="Noll K.M."/>
            <person name="Woyke T."/>
            <person name="Jebbar M."/>
        </authorList>
    </citation>
    <scope>NUCLEOTIDE SEQUENCE [LARGE SCALE GENOMIC DNA]</scope>
    <source>
        <strain evidence="2">DSM 14283 / JCM 11233 / KA3</strain>
    </source>
</reference>
<dbReference type="AlphaFoldDB" id="H2J618"/>
<sequence length="68" mass="8013">MIDEKKLELINMILDGENVDFDENLEEDIAKYKSYVRAYFLTQESYIITEKYKSTIISKIIVSIDAEE</sequence>
<dbReference type="KEGG" id="mpz:Marpi_0641"/>
<proteinExistence type="predicted"/>
<protein>
    <submittedName>
        <fullName evidence="1">Uncharacterized protein</fullName>
    </submittedName>
</protein>
<dbReference type="EMBL" id="CP003257">
    <property type="protein sequence ID" value="AEX85079.1"/>
    <property type="molecule type" value="Genomic_DNA"/>
</dbReference>
<gene>
    <name evidence="1" type="ordered locus">Marpi_0641</name>
</gene>
<evidence type="ECO:0000313" key="1">
    <source>
        <dbReference type="EMBL" id="AEX85079.1"/>
    </source>
</evidence>
<dbReference type="STRING" id="443254.Marpi_0641"/>
<dbReference type="OrthoDB" id="48458at2"/>